<comment type="caution">
    <text evidence="1">The sequence shown here is derived from an EMBL/GenBank/DDBJ whole genome shotgun (WGS) entry which is preliminary data.</text>
</comment>
<evidence type="ECO:0000313" key="1">
    <source>
        <dbReference type="EMBL" id="KAJ8978070.1"/>
    </source>
</evidence>
<gene>
    <name evidence="1" type="ORF">NQ317_000628</name>
</gene>
<keyword evidence="2" id="KW-1185">Reference proteome</keyword>
<protein>
    <submittedName>
        <fullName evidence="1">Uncharacterized protein</fullName>
    </submittedName>
</protein>
<name>A0ABQ9JIS7_9CUCU</name>
<evidence type="ECO:0000313" key="2">
    <source>
        <dbReference type="Proteomes" id="UP001162164"/>
    </source>
</evidence>
<organism evidence="1 2">
    <name type="scientific">Molorchus minor</name>
    <dbReference type="NCBI Taxonomy" id="1323400"/>
    <lineage>
        <taxon>Eukaryota</taxon>
        <taxon>Metazoa</taxon>
        <taxon>Ecdysozoa</taxon>
        <taxon>Arthropoda</taxon>
        <taxon>Hexapoda</taxon>
        <taxon>Insecta</taxon>
        <taxon>Pterygota</taxon>
        <taxon>Neoptera</taxon>
        <taxon>Endopterygota</taxon>
        <taxon>Coleoptera</taxon>
        <taxon>Polyphaga</taxon>
        <taxon>Cucujiformia</taxon>
        <taxon>Chrysomeloidea</taxon>
        <taxon>Cerambycidae</taxon>
        <taxon>Lamiinae</taxon>
        <taxon>Monochamini</taxon>
        <taxon>Molorchus</taxon>
    </lineage>
</organism>
<dbReference type="Proteomes" id="UP001162164">
    <property type="component" value="Unassembled WGS sequence"/>
</dbReference>
<dbReference type="EMBL" id="JAPWTJ010000477">
    <property type="protein sequence ID" value="KAJ8978070.1"/>
    <property type="molecule type" value="Genomic_DNA"/>
</dbReference>
<proteinExistence type="predicted"/>
<accession>A0ABQ9JIS7</accession>
<sequence length="90" mass="10626">MRHSFYLAEIPPMPLRHLSWIRVADEKSGSLHEDLSQASYQRVERLQYPEFRPVLILGPSRMCRRQACLRFSREIQPCSNRNRDAVSRAN</sequence>
<reference evidence="1" key="1">
    <citation type="journal article" date="2023" name="Insect Mol. Biol.">
        <title>Genome sequencing provides insights into the evolution of gene families encoding plant cell wall-degrading enzymes in longhorned beetles.</title>
        <authorList>
            <person name="Shin N.R."/>
            <person name="Okamura Y."/>
            <person name="Kirsch R."/>
            <person name="Pauchet Y."/>
        </authorList>
    </citation>
    <scope>NUCLEOTIDE SEQUENCE</scope>
    <source>
        <strain evidence="1">MMC_N1</strain>
    </source>
</reference>